<reference evidence="10" key="4">
    <citation type="journal article" date="2018" name="Nat. Plants">
        <title>Whole-genome landscape of Medicago truncatula symbiotic genes.</title>
        <authorList>
            <person name="Pecrix Y."/>
            <person name="Staton S.E."/>
            <person name="Sallet E."/>
            <person name="Lelandais-Briere C."/>
            <person name="Moreau S."/>
            <person name="Carrere S."/>
            <person name="Blein T."/>
            <person name="Jardinaud M.F."/>
            <person name="Latrasse D."/>
            <person name="Zouine M."/>
            <person name="Zahm M."/>
            <person name="Kreplak J."/>
            <person name="Mayjonade B."/>
            <person name="Satge C."/>
            <person name="Perez M."/>
            <person name="Cauet S."/>
            <person name="Marande W."/>
            <person name="Chantry-Darmon C."/>
            <person name="Lopez-Roques C."/>
            <person name="Bouchez O."/>
            <person name="Berard A."/>
            <person name="Debelle F."/>
            <person name="Munos S."/>
            <person name="Bendahmane A."/>
            <person name="Berges H."/>
            <person name="Niebel A."/>
            <person name="Buitink J."/>
            <person name="Frugier F."/>
            <person name="Benhamed M."/>
            <person name="Crespi M."/>
            <person name="Gouzy J."/>
            <person name="Gamas P."/>
        </authorList>
    </citation>
    <scope>NUCLEOTIDE SEQUENCE [LARGE SCALE GENOMIC DNA]</scope>
    <source>
        <strain evidence="10">cv. Jemalong A17</strain>
    </source>
</reference>
<dbReference type="InterPro" id="IPR003959">
    <property type="entry name" value="ATPase_AAA_core"/>
</dbReference>
<dbReference type="PaxDb" id="3880-AES67782"/>
<dbReference type="Proteomes" id="UP000002051">
    <property type="component" value="Chromosome 2"/>
</dbReference>
<protein>
    <submittedName>
        <fullName evidence="6">101 kDa heat shock protein</fullName>
    </submittedName>
    <submittedName>
        <fullName evidence="7">Putative ClpA/B family, Clp ATPase, P-loop containing nucleoside triphosphate hydrolase</fullName>
    </submittedName>
</protein>
<evidence type="ECO:0000313" key="9">
    <source>
        <dbReference type="Proteomes" id="UP000002051"/>
    </source>
</evidence>
<evidence type="ECO:0000256" key="3">
    <source>
        <dbReference type="SAM" id="Coils"/>
    </source>
</evidence>
<keyword evidence="6" id="KW-0346">Stress response</keyword>
<feature type="domain" description="Clp ATPase C-terminal" evidence="5">
    <location>
        <begin position="366"/>
        <end position="455"/>
    </location>
</feature>
<evidence type="ECO:0000313" key="10">
    <source>
        <dbReference type="Proteomes" id="UP000265566"/>
    </source>
</evidence>
<dbReference type="STRING" id="3880.A0A072VMY2"/>
<accession>A0A072VMY2</accession>
<dbReference type="Gene3D" id="1.10.8.60">
    <property type="match status" value="1"/>
</dbReference>
<dbReference type="EMBL" id="CM001218">
    <property type="protein sequence ID" value="KEH39485.1"/>
    <property type="molecule type" value="Genomic_DNA"/>
</dbReference>
<evidence type="ECO:0000313" key="6">
    <source>
        <dbReference type="EMBL" id="KEH39485.1"/>
    </source>
</evidence>
<evidence type="ECO:0000259" key="4">
    <source>
        <dbReference type="SMART" id="SM00382"/>
    </source>
</evidence>
<dbReference type="GO" id="GO:0016887">
    <property type="term" value="F:ATP hydrolysis activity"/>
    <property type="evidence" value="ECO:0000318"/>
    <property type="project" value="GO_Central"/>
</dbReference>
<keyword evidence="9" id="KW-1185">Reference proteome</keyword>
<dbReference type="Proteomes" id="UP000265566">
    <property type="component" value="Chromosome 2"/>
</dbReference>
<gene>
    <name evidence="6" type="ordered locus">MTR_2g099075</name>
    <name evidence="7" type="ORF">MtrunA17_Chr2g0329561</name>
</gene>
<reference evidence="6 9" key="1">
    <citation type="journal article" date="2011" name="Nature">
        <title>The Medicago genome provides insight into the evolution of rhizobial symbioses.</title>
        <authorList>
            <person name="Young N.D."/>
            <person name="Debelle F."/>
            <person name="Oldroyd G.E."/>
            <person name="Geurts R."/>
            <person name="Cannon S.B."/>
            <person name="Udvardi M.K."/>
            <person name="Benedito V.A."/>
            <person name="Mayer K.F."/>
            <person name="Gouzy J."/>
            <person name="Schoof H."/>
            <person name="Van de Peer Y."/>
            <person name="Proost S."/>
            <person name="Cook D.R."/>
            <person name="Meyers B.C."/>
            <person name="Spannagl M."/>
            <person name="Cheung F."/>
            <person name="De Mita S."/>
            <person name="Krishnakumar V."/>
            <person name="Gundlach H."/>
            <person name="Zhou S."/>
            <person name="Mudge J."/>
            <person name="Bharti A.K."/>
            <person name="Murray J.D."/>
            <person name="Naoumkina M.A."/>
            <person name="Rosen B."/>
            <person name="Silverstein K.A."/>
            <person name="Tang H."/>
            <person name="Rombauts S."/>
            <person name="Zhao P.X."/>
            <person name="Zhou P."/>
            <person name="Barbe V."/>
            <person name="Bardou P."/>
            <person name="Bechner M."/>
            <person name="Bellec A."/>
            <person name="Berger A."/>
            <person name="Berges H."/>
            <person name="Bidwell S."/>
            <person name="Bisseling T."/>
            <person name="Choisne N."/>
            <person name="Couloux A."/>
            <person name="Denny R."/>
            <person name="Deshpande S."/>
            <person name="Dai X."/>
            <person name="Doyle J.J."/>
            <person name="Dudez A.M."/>
            <person name="Farmer A.D."/>
            <person name="Fouteau S."/>
            <person name="Franken C."/>
            <person name="Gibelin C."/>
            <person name="Gish J."/>
            <person name="Goldstein S."/>
            <person name="Gonzalez A.J."/>
            <person name="Green P.J."/>
            <person name="Hallab A."/>
            <person name="Hartog M."/>
            <person name="Hua A."/>
            <person name="Humphray S.J."/>
            <person name="Jeong D.H."/>
            <person name="Jing Y."/>
            <person name="Jocker A."/>
            <person name="Kenton S.M."/>
            <person name="Kim D.J."/>
            <person name="Klee K."/>
            <person name="Lai H."/>
            <person name="Lang C."/>
            <person name="Lin S."/>
            <person name="Macmil S.L."/>
            <person name="Magdelenat G."/>
            <person name="Matthews L."/>
            <person name="McCorrison J."/>
            <person name="Monaghan E.L."/>
            <person name="Mun J.H."/>
            <person name="Najar F.Z."/>
            <person name="Nicholson C."/>
            <person name="Noirot C."/>
            <person name="O'Bleness M."/>
            <person name="Paule C.R."/>
            <person name="Poulain J."/>
            <person name="Prion F."/>
            <person name="Qin B."/>
            <person name="Qu C."/>
            <person name="Retzel E.F."/>
            <person name="Riddle C."/>
            <person name="Sallet E."/>
            <person name="Samain S."/>
            <person name="Samson N."/>
            <person name="Sanders I."/>
            <person name="Saurat O."/>
            <person name="Scarpelli C."/>
            <person name="Schiex T."/>
            <person name="Segurens B."/>
            <person name="Severin A.J."/>
            <person name="Sherrier D.J."/>
            <person name="Shi R."/>
            <person name="Sims S."/>
            <person name="Singer S.R."/>
            <person name="Sinharoy S."/>
            <person name="Sterck L."/>
            <person name="Viollet A."/>
            <person name="Wang B.B."/>
            <person name="Wang K."/>
            <person name="Wang M."/>
            <person name="Wang X."/>
            <person name="Warfsmann J."/>
            <person name="Weissenbach J."/>
            <person name="White D.D."/>
            <person name="White J.D."/>
            <person name="Wiley G.B."/>
            <person name="Wincker P."/>
            <person name="Xing Y."/>
            <person name="Yang L."/>
            <person name="Yao Z."/>
            <person name="Ying F."/>
            <person name="Zhai J."/>
            <person name="Zhou L."/>
            <person name="Zuber A."/>
            <person name="Denarie J."/>
            <person name="Dixon R.A."/>
            <person name="May G.D."/>
            <person name="Schwartz D.C."/>
            <person name="Rogers J."/>
            <person name="Quetier F."/>
            <person name="Town C.D."/>
            <person name="Roe B.A."/>
        </authorList>
    </citation>
    <scope>NUCLEOTIDE SEQUENCE [LARGE SCALE GENOMIC DNA]</scope>
    <source>
        <strain evidence="6">A17</strain>
        <strain evidence="8 9">cv. Jemalong A17</strain>
    </source>
</reference>
<dbReference type="Pfam" id="PF10431">
    <property type="entry name" value="ClpB_D2-small"/>
    <property type="match status" value="1"/>
</dbReference>
<dbReference type="PANTHER" id="PTHR11638">
    <property type="entry name" value="ATP-DEPENDENT CLP PROTEASE"/>
    <property type="match status" value="1"/>
</dbReference>
<reference evidence="6 9" key="2">
    <citation type="journal article" date="2014" name="BMC Genomics">
        <title>An improved genome release (version Mt4.0) for the model legume Medicago truncatula.</title>
        <authorList>
            <person name="Tang H."/>
            <person name="Krishnakumar V."/>
            <person name="Bidwell S."/>
            <person name="Rosen B."/>
            <person name="Chan A."/>
            <person name="Zhou S."/>
            <person name="Gentzbittel L."/>
            <person name="Childs K.L."/>
            <person name="Yandell M."/>
            <person name="Gundlach H."/>
            <person name="Mayer K.F."/>
            <person name="Schwartz D.C."/>
            <person name="Town C.D."/>
        </authorList>
    </citation>
    <scope>GENOME REANNOTATION</scope>
    <source>
        <strain evidence="6">A17</strain>
        <strain evidence="8 9">cv. Jemalong A17</strain>
    </source>
</reference>
<dbReference type="HOGENOM" id="CLU_005070_9_1_1"/>
<feature type="coiled-coil region" evidence="3">
    <location>
        <begin position="39"/>
        <end position="104"/>
    </location>
</feature>
<dbReference type="SUPFAM" id="SSF52540">
    <property type="entry name" value="P-loop containing nucleoside triphosphate hydrolases"/>
    <property type="match status" value="2"/>
</dbReference>
<dbReference type="InterPro" id="IPR050130">
    <property type="entry name" value="ClpA_ClpB"/>
</dbReference>
<dbReference type="GO" id="GO:0005737">
    <property type="term" value="C:cytoplasm"/>
    <property type="evidence" value="ECO:0000318"/>
    <property type="project" value="GO_Central"/>
</dbReference>
<evidence type="ECO:0000256" key="1">
    <source>
        <dbReference type="ARBA" id="ARBA00022741"/>
    </source>
</evidence>
<dbReference type="Gene3D" id="6.10.140.130">
    <property type="match status" value="1"/>
</dbReference>
<sequence length="480" mass="53942">MNPAGVRVQFDGQPKDIELILRKRVKLEVELLSLARKDDNASKARLADAQKELDDLKEMLLTLVMKYRKEKVRIDEIQRLKQKREELILSLQEAERRNDIARAASLRYGAIDDVEDAIQRLEDSTDKSLMLTKTVEPDLIGLVVSLLTGIPVSRLSENEKERFLGLGDRLHKRVVGQDHAVNAVANTVLRRRVGLGRPQHPIGSFLFLGPTGVGKTELAKALAEQLFDDENQLVRMNMSEYMEQHYLSRLIDAAPEFVGRLTEVVRRRPNSVLLLEEVEKAHTSVINKLLYILEDGSLTDGQGRTVDFTNMVIIMTSNLGADHLLSGLSGKCTIQVAHDRVMQEVSEHFLLELLNQLTKVVVFNPLSYQQLRKVARLQIKDVGNRLGKKGTSLAVTDGAVDYILAESYDPVYGARPIRSWLEKKVVTVLSRMLTRKVIGENTTVYIDVGPNDSYLVYRVENNGGHVINAETCKVANKGFS</sequence>
<dbReference type="Gene3D" id="3.40.50.300">
    <property type="entry name" value="P-loop containing nucleotide triphosphate hydrolases"/>
    <property type="match status" value="1"/>
</dbReference>
<dbReference type="Pfam" id="PF07724">
    <property type="entry name" value="AAA_2"/>
    <property type="match status" value="1"/>
</dbReference>
<dbReference type="CDD" id="cd19499">
    <property type="entry name" value="RecA-like_ClpB_Hsp104-like"/>
    <property type="match status" value="1"/>
</dbReference>
<dbReference type="PRINTS" id="PR00300">
    <property type="entry name" value="CLPPROTEASEA"/>
</dbReference>
<dbReference type="GO" id="GO:0005524">
    <property type="term" value="F:ATP binding"/>
    <property type="evidence" value="ECO:0007669"/>
    <property type="project" value="UniProtKB-KW"/>
</dbReference>
<keyword evidence="2" id="KW-0067">ATP-binding</keyword>
<dbReference type="GO" id="GO:0034605">
    <property type="term" value="P:cellular response to heat"/>
    <property type="evidence" value="ECO:0000318"/>
    <property type="project" value="GO_Central"/>
</dbReference>
<feature type="domain" description="AAA+ ATPase" evidence="4">
    <location>
        <begin position="201"/>
        <end position="338"/>
    </location>
</feature>
<dbReference type="EMBL" id="PSQE01000002">
    <property type="protein sequence ID" value="RHN76209.1"/>
    <property type="molecule type" value="Genomic_DNA"/>
</dbReference>
<proteinExistence type="predicted"/>
<dbReference type="InterPro" id="IPR019489">
    <property type="entry name" value="Clp_ATPase_C"/>
</dbReference>
<dbReference type="InterPro" id="IPR027417">
    <property type="entry name" value="P-loop_NTPase"/>
</dbReference>
<keyword evidence="3" id="KW-0175">Coiled coil</keyword>
<keyword evidence="1" id="KW-0547">Nucleotide-binding</keyword>
<dbReference type="AlphaFoldDB" id="A0A072VMY2"/>
<organism evidence="6 9">
    <name type="scientific">Medicago truncatula</name>
    <name type="common">Barrel medic</name>
    <name type="synonym">Medicago tribuloides</name>
    <dbReference type="NCBI Taxonomy" id="3880"/>
    <lineage>
        <taxon>Eukaryota</taxon>
        <taxon>Viridiplantae</taxon>
        <taxon>Streptophyta</taxon>
        <taxon>Embryophyta</taxon>
        <taxon>Tracheophyta</taxon>
        <taxon>Spermatophyta</taxon>
        <taxon>Magnoliopsida</taxon>
        <taxon>eudicotyledons</taxon>
        <taxon>Gunneridae</taxon>
        <taxon>Pentapetalae</taxon>
        <taxon>rosids</taxon>
        <taxon>fabids</taxon>
        <taxon>Fabales</taxon>
        <taxon>Fabaceae</taxon>
        <taxon>Papilionoideae</taxon>
        <taxon>50 kb inversion clade</taxon>
        <taxon>NPAAA clade</taxon>
        <taxon>Hologalegina</taxon>
        <taxon>IRL clade</taxon>
        <taxon>Trifolieae</taxon>
        <taxon>Medicago</taxon>
    </lineage>
</organism>
<dbReference type="EnsemblPlants" id="KEH39485">
    <property type="protein sequence ID" value="KEH39485"/>
    <property type="gene ID" value="MTR_2g099075"/>
</dbReference>
<dbReference type="eggNOG" id="KOG1051">
    <property type="taxonomic scope" value="Eukaryota"/>
</dbReference>
<dbReference type="SMART" id="SM01086">
    <property type="entry name" value="ClpB_D2-small"/>
    <property type="match status" value="1"/>
</dbReference>
<evidence type="ECO:0000313" key="7">
    <source>
        <dbReference type="EMBL" id="RHN76209.1"/>
    </source>
</evidence>
<dbReference type="InterPro" id="IPR001270">
    <property type="entry name" value="ClpA/B"/>
</dbReference>
<reference evidence="7" key="5">
    <citation type="journal article" date="2018" name="Nat. Plants">
        <title>Whole-genome landscape of Medicago truncatula symbiotic genes.</title>
        <authorList>
            <person name="Pecrix Y."/>
            <person name="Gamas P."/>
            <person name="Carrere S."/>
        </authorList>
    </citation>
    <scope>NUCLEOTIDE SEQUENCE</scope>
    <source>
        <tissue evidence="7">Leaves</tissue>
    </source>
</reference>
<dbReference type="PANTHER" id="PTHR11638:SF18">
    <property type="entry name" value="HEAT SHOCK PROTEIN 104"/>
    <property type="match status" value="1"/>
</dbReference>
<dbReference type="InterPro" id="IPR003593">
    <property type="entry name" value="AAA+_ATPase"/>
</dbReference>
<dbReference type="Gramene" id="rna12500">
    <property type="protein sequence ID" value="RHN76209.1"/>
    <property type="gene ID" value="gene12500"/>
</dbReference>
<dbReference type="SMART" id="SM00382">
    <property type="entry name" value="AAA"/>
    <property type="match status" value="1"/>
</dbReference>
<keyword evidence="7" id="KW-0378">Hydrolase</keyword>
<name>A0A072VMY2_MEDTR</name>
<evidence type="ECO:0000313" key="8">
    <source>
        <dbReference type="EnsemblPlants" id="KEH39485"/>
    </source>
</evidence>
<evidence type="ECO:0000259" key="5">
    <source>
        <dbReference type="SMART" id="SM01086"/>
    </source>
</evidence>
<evidence type="ECO:0000256" key="2">
    <source>
        <dbReference type="ARBA" id="ARBA00022840"/>
    </source>
</evidence>
<reference evidence="8" key="3">
    <citation type="submission" date="2015-04" db="UniProtKB">
        <authorList>
            <consortium name="EnsemblPlants"/>
        </authorList>
    </citation>
    <scope>IDENTIFICATION</scope>
    <source>
        <strain evidence="8">cv. Jemalong A17</strain>
    </source>
</reference>
<dbReference type="OrthoDB" id="987204at2759"/>